<feature type="domain" description="Ribbon-helix-helix protein CopG" evidence="1">
    <location>
        <begin position="5"/>
        <end position="42"/>
    </location>
</feature>
<keyword evidence="3" id="KW-1185">Reference proteome</keyword>
<name>A0ABV8ZXX5_9NEIS</name>
<dbReference type="InterPro" id="IPR010985">
    <property type="entry name" value="Ribbon_hlx_hlx"/>
</dbReference>
<evidence type="ECO:0000313" key="2">
    <source>
        <dbReference type="EMBL" id="MFC4491315.1"/>
    </source>
</evidence>
<protein>
    <submittedName>
        <fullName evidence="2">CopG family ribbon-helix-helix protein</fullName>
    </submittedName>
</protein>
<dbReference type="EMBL" id="JBHSEK010000012">
    <property type="protein sequence ID" value="MFC4491315.1"/>
    <property type="molecule type" value="Genomic_DNA"/>
</dbReference>
<dbReference type="PANTHER" id="PTHR40688">
    <property type="match status" value="1"/>
</dbReference>
<organism evidence="2 3">
    <name type="scientific">Chromobacterium aquaticum</name>
    <dbReference type="NCBI Taxonomy" id="467180"/>
    <lineage>
        <taxon>Bacteria</taxon>
        <taxon>Pseudomonadati</taxon>
        <taxon>Pseudomonadota</taxon>
        <taxon>Betaproteobacteria</taxon>
        <taxon>Neisseriales</taxon>
        <taxon>Chromobacteriaceae</taxon>
        <taxon>Chromobacterium</taxon>
    </lineage>
</organism>
<dbReference type="SUPFAM" id="SSF47598">
    <property type="entry name" value="Ribbon-helix-helix"/>
    <property type="match status" value="1"/>
</dbReference>
<gene>
    <name evidence="2" type="ORF">ACFO0R_17010</name>
</gene>
<dbReference type="Pfam" id="PF01402">
    <property type="entry name" value="RHH_1"/>
    <property type="match status" value="1"/>
</dbReference>
<dbReference type="PANTHER" id="PTHR40688:SF2">
    <property type="entry name" value="RIBBON-HELIX-HELIX PROTEIN COPG DOMAIN-CONTAINING PROTEIN"/>
    <property type="match status" value="1"/>
</dbReference>
<dbReference type="InterPro" id="IPR013321">
    <property type="entry name" value="Arc_rbn_hlx_hlx"/>
</dbReference>
<sequence length="76" mass="8101">MSVMSVRVADDVAQQLEALAHATGRSKSFLVTQAIGDYLEREAWQVQAIEAGLKEADAGDFASSDEVSAFFAKHGA</sequence>
<dbReference type="CDD" id="cd22233">
    <property type="entry name" value="RHH_CopAso-like"/>
    <property type="match status" value="1"/>
</dbReference>
<evidence type="ECO:0000313" key="3">
    <source>
        <dbReference type="Proteomes" id="UP001595999"/>
    </source>
</evidence>
<dbReference type="RefSeq" id="WP_048408346.1">
    <property type="nucleotide sequence ID" value="NZ_JAJOHW010000037.1"/>
</dbReference>
<proteinExistence type="predicted"/>
<dbReference type="Proteomes" id="UP001595999">
    <property type="component" value="Unassembled WGS sequence"/>
</dbReference>
<dbReference type="InterPro" id="IPR002145">
    <property type="entry name" value="CopG"/>
</dbReference>
<comment type="caution">
    <text evidence="2">The sequence shown here is derived from an EMBL/GenBank/DDBJ whole genome shotgun (WGS) entry which is preliminary data.</text>
</comment>
<dbReference type="Gene3D" id="1.10.1220.10">
    <property type="entry name" value="Met repressor-like"/>
    <property type="match status" value="1"/>
</dbReference>
<evidence type="ECO:0000259" key="1">
    <source>
        <dbReference type="Pfam" id="PF01402"/>
    </source>
</evidence>
<reference evidence="3" key="1">
    <citation type="journal article" date="2019" name="Int. J. Syst. Evol. Microbiol.">
        <title>The Global Catalogue of Microorganisms (GCM) 10K type strain sequencing project: providing services to taxonomists for standard genome sequencing and annotation.</title>
        <authorList>
            <consortium name="The Broad Institute Genomics Platform"/>
            <consortium name="The Broad Institute Genome Sequencing Center for Infectious Disease"/>
            <person name="Wu L."/>
            <person name="Ma J."/>
        </authorList>
    </citation>
    <scope>NUCLEOTIDE SEQUENCE [LARGE SCALE GENOMIC DNA]</scope>
    <source>
        <strain evidence="3">CGMCC 4.7608</strain>
    </source>
</reference>
<accession>A0ABV8ZXX5</accession>
<dbReference type="InterPro" id="IPR052991">
    <property type="entry name" value="Non-func_TypeII_TA_Antitoxin"/>
</dbReference>